<keyword evidence="2" id="KW-1185">Reference proteome</keyword>
<reference evidence="1 2" key="1">
    <citation type="journal article" date="2016" name="Front. Microbiol.">
        <title>Single-Cell (Meta-)Genomics of a Dimorphic Candidatus Thiomargarita nelsonii Reveals Genomic Plasticity.</title>
        <authorList>
            <person name="Flood B.E."/>
            <person name="Fliss P."/>
            <person name="Jones D.S."/>
            <person name="Dick G.J."/>
            <person name="Jain S."/>
            <person name="Kaster A.K."/>
            <person name="Winkel M."/>
            <person name="Mussmann M."/>
            <person name="Bailey J."/>
        </authorList>
    </citation>
    <scope>NUCLEOTIDE SEQUENCE [LARGE SCALE GENOMIC DNA]</scope>
    <source>
        <strain evidence="1">Hydrate Ridge</strain>
    </source>
</reference>
<protein>
    <submittedName>
        <fullName evidence="1">Uncharacterized protein</fullName>
    </submittedName>
</protein>
<dbReference type="AlphaFoldDB" id="A0A0A6P7P7"/>
<comment type="caution">
    <text evidence="1">The sequence shown here is derived from an EMBL/GenBank/DDBJ whole genome shotgun (WGS) entry which is preliminary data.</text>
</comment>
<evidence type="ECO:0000313" key="2">
    <source>
        <dbReference type="Proteomes" id="UP000030428"/>
    </source>
</evidence>
<name>A0A0A6P7P7_9GAMM</name>
<sequence>MPPNVTAAQGFDAVQQANVANGVWGDGRCFFHNFNQGHRDLCDGPAAGAGGAFGVPSAGPQSFAPGGAIFRSTTAFLGDLLEMAACLLRYNRVLAQPVFYWVPFSLDSLNPIVFWDVVPSILG</sequence>
<gene>
    <name evidence="1" type="ORF">PN36_04250</name>
</gene>
<organism evidence="1 2">
    <name type="scientific">Candidatus Thiomargarita nelsonii</name>
    <dbReference type="NCBI Taxonomy" id="1003181"/>
    <lineage>
        <taxon>Bacteria</taxon>
        <taxon>Pseudomonadati</taxon>
        <taxon>Pseudomonadota</taxon>
        <taxon>Gammaproteobacteria</taxon>
        <taxon>Thiotrichales</taxon>
        <taxon>Thiotrichaceae</taxon>
        <taxon>Thiomargarita</taxon>
    </lineage>
</organism>
<dbReference type="EMBL" id="JSZA02000011">
    <property type="protein sequence ID" value="KHD06392.1"/>
    <property type="molecule type" value="Genomic_DNA"/>
</dbReference>
<proteinExistence type="predicted"/>
<dbReference type="Proteomes" id="UP000030428">
    <property type="component" value="Unassembled WGS sequence"/>
</dbReference>
<evidence type="ECO:0000313" key="1">
    <source>
        <dbReference type="EMBL" id="KHD06392.1"/>
    </source>
</evidence>
<accession>A0A0A6P7P7</accession>